<evidence type="ECO:0000313" key="2">
    <source>
        <dbReference type="EMBL" id="MDR9778520.1"/>
    </source>
</evidence>
<evidence type="ECO:0000256" key="1">
    <source>
        <dbReference type="SAM" id="Phobius"/>
    </source>
</evidence>
<accession>A0AAJ2GZ83</accession>
<dbReference type="EMBL" id="JAVLSF010000905">
    <property type="protein sequence ID" value="MDR9778520.1"/>
    <property type="molecule type" value="Genomic_DNA"/>
</dbReference>
<feature type="transmembrane region" description="Helical" evidence="1">
    <location>
        <begin position="20"/>
        <end position="41"/>
    </location>
</feature>
<dbReference type="RefSeq" id="WP_310866563.1">
    <property type="nucleotide sequence ID" value="NZ_JAVLSF010000905.1"/>
</dbReference>
<name>A0AAJ2GZ83_9HYPH</name>
<protein>
    <submittedName>
        <fullName evidence="2">Uncharacterized protein</fullName>
    </submittedName>
</protein>
<keyword evidence="1" id="KW-1133">Transmembrane helix</keyword>
<comment type="caution">
    <text evidence="2">The sequence shown here is derived from an EMBL/GenBank/DDBJ whole genome shotgun (WGS) entry which is preliminary data.</text>
</comment>
<sequence length="82" mass="9045">MRNRKGQNKNIDRYFSGPIYRIFSGLSGIFLIVVGIVVLFIGVVAPILKLIFGVIIILLGAESAWAAIHAKQSWLAKLGPFF</sequence>
<dbReference type="Proteomes" id="UP001268610">
    <property type="component" value="Unassembled WGS sequence"/>
</dbReference>
<evidence type="ECO:0000313" key="3">
    <source>
        <dbReference type="Proteomes" id="UP001268610"/>
    </source>
</evidence>
<keyword evidence="1" id="KW-0472">Membrane</keyword>
<gene>
    <name evidence="2" type="ORF">RJJ65_38925</name>
</gene>
<organism evidence="2 3">
    <name type="scientific">Rhizobium hidalgonense</name>
    <dbReference type="NCBI Taxonomy" id="1538159"/>
    <lineage>
        <taxon>Bacteria</taxon>
        <taxon>Pseudomonadati</taxon>
        <taxon>Pseudomonadota</taxon>
        <taxon>Alphaproteobacteria</taxon>
        <taxon>Hyphomicrobiales</taxon>
        <taxon>Rhizobiaceae</taxon>
        <taxon>Rhizobium/Agrobacterium group</taxon>
        <taxon>Rhizobium</taxon>
    </lineage>
</organism>
<keyword evidence="1" id="KW-0812">Transmembrane</keyword>
<proteinExistence type="predicted"/>
<dbReference type="AlphaFoldDB" id="A0AAJ2GZ83"/>
<reference evidence="2" key="1">
    <citation type="submission" date="2023-04" db="EMBL/GenBank/DDBJ databases">
        <title>Genomic characterization of faba bean (Vicia faba) microsymbionts in Mexican soils.</title>
        <authorList>
            <person name="Rivera Orduna F.N."/>
            <person name="Guevara-Luna J."/>
            <person name="Yan J."/>
            <person name="Arroyo-Herrera I."/>
            <person name="Li Y."/>
            <person name="Vasquez-Murrieta M.S."/>
            <person name="Wang E.T."/>
        </authorList>
    </citation>
    <scope>NUCLEOTIDE SEQUENCE</scope>
    <source>
        <strain evidence="2">CH26</strain>
    </source>
</reference>
<feature type="transmembrane region" description="Helical" evidence="1">
    <location>
        <begin position="47"/>
        <end position="68"/>
    </location>
</feature>